<keyword evidence="11" id="KW-1185">Reference proteome</keyword>
<dbReference type="NCBIfam" id="TIGR00688">
    <property type="entry name" value="rarD"/>
    <property type="match status" value="1"/>
</dbReference>
<keyword evidence="7 8" id="KW-0472">Membrane</keyword>
<dbReference type="SUPFAM" id="SSF103481">
    <property type="entry name" value="Multidrug resistance efflux transporter EmrE"/>
    <property type="match status" value="2"/>
</dbReference>
<keyword evidence="6 8" id="KW-1133">Transmembrane helix</keyword>
<feature type="transmembrane region" description="Helical" evidence="8">
    <location>
        <begin position="242"/>
        <end position="261"/>
    </location>
</feature>
<sequence>MTQMRAGLGYGVGAYLVWGTFPIFFGLIAVVNPLEVVPWRVGTTLVFCALIVTISRRWGRVLAIIKRPRLLGWFALSAVLLYVNWQLFVIGVMSGNVIETALGYFINPLFTILIGVAFRGEKLTRPQWFAVGIAAVGVVIAAVGYGSFPWIALGIAASFGLYGAVHKLAGEEVDGVTGLTVETMVSVPIGAVQMIIVANLVGIGAFAHGPWIAVLVLASGVMTAVPLILFGEATRRLPLSYIGFLQFITPVLSFLYGFLVMHEQVSVTRWIGFIAVWIALVILVSEMVTQHRRSLRVTGSVATAAE</sequence>
<protein>
    <submittedName>
        <fullName evidence="10">Chloramphenicol-sensitive protein RarD</fullName>
    </submittedName>
</protein>
<feature type="transmembrane region" description="Helical" evidence="8">
    <location>
        <begin position="37"/>
        <end position="58"/>
    </location>
</feature>
<evidence type="ECO:0000256" key="2">
    <source>
        <dbReference type="ARBA" id="ARBA00007362"/>
    </source>
</evidence>
<dbReference type="PANTHER" id="PTHR22911:SF137">
    <property type="entry name" value="SOLUTE CARRIER FAMILY 35 MEMBER G2-RELATED"/>
    <property type="match status" value="1"/>
</dbReference>
<evidence type="ECO:0000256" key="5">
    <source>
        <dbReference type="ARBA" id="ARBA00022692"/>
    </source>
</evidence>
<comment type="subcellular location">
    <subcellularLocation>
        <location evidence="1">Cell membrane</location>
        <topology evidence="1">Multi-pass membrane protein</topology>
    </subcellularLocation>
</comment>
<feature type="transmembrane region" description="Helical" evidence="8">
    <location>
        <begin position="127"/>
        <end position="145"/>
    </location>
</feature>
<feature type="transmembrane region" description="Helical" evidence="8">
    <location>
        <begin position="211"/>
        <end position="230"/>
    </location>
</feature>
<feature type="transmembrane region" description="Helical" evidence="8">
    <location>
        <begin position="70"/>
        <end position="95"/>
    </location>
</feature>
<feature type="domain" description="EamA" evidence="9">
    <location>
        <begin position="7"/>
        <end position="141"/>
    </location>
</feature>
<evidence type="ECO:0000259" key="9">
    <source>
        <dbReference type="Pfam" id="PF00892"/>
    </source>
</evidence>
<feature type="transmembrane region" description="Helical" evidence="8">
    <location>
        <begin position="12"/>
        <end position="31"/>
    </location>
</feature>
<feature type="domain" description="EamA" evidence="9">
    <location>
        <begin position="151"/>
        <end position="284"/>
    </location>
</feature>
<keyword evidence="3" id="KW-0813">Transport</keyword>
<evidence type="ECO:0000256" key="6">
    <source>
        <dbReference type="ARBA" id="ARBA00022989"/>
    </source>
</evidence>
<name>A0A940Q085_9MICO</name>
<dbReference type="AlphaFoldDB" id="A0A940Q085"/>
<dbReference type="GO" id="GO:0005886">
    <property type="term" value="C:plasma membrane"/>
    <property type="evidence" value="ECO:0007669"/>
    <property type="project" value="UniProtKB-SubCell"/>
</dbReference>
<evidence type="ECO:0000256" key="3">
    <source>
        <dbReference type="ARBA" id="ARBA00022448"/>
    </source>
</evidence>
<comment type="similarity">
    <text evidence="2">Belongs to the EamA transporter family.</text>
</comment>
<dbReference type="InterPro" id="IPR004626">
    <property type="entry name" value="RarD"/>
</dbReference>
<feature type="transmembrane region" description="Helical" evidence="8">
    <location>
        <begin position="267"/>
        <end position="288"/>
    </location>
</feature>
<keyword evidence="5 8" id="KW-0812">Transmembrane</keyword>
<accession>A0A940Q085</accession>
<dbReference type="Proteomes" id="UP000675163">
    <property type="component" value="Unassembled WGS sequence"/>
</dbReference>
<dbReference type="Pfam" id="PF00892">
    <property type="entry name" value="EamA"/>
    <property type="match status" value="2"/>
</dbReference>
<evidence type="ECO:0000256" key="7">
    <source>
        <dbReference type="ARBA" id="ARBA00023136"/>
    </source>
</evidence>
<organism evidence="10 11">
    <name type="scientific">Leucobacter exalbidus</name>
    <dbReference type="NCBI Taxonomy" id="662960"/>
    <lineage>
        <taxon>Bacteria</taxon>
        <taxon>Bacillati</taxon>
        <taxon>Actinomycetota</taxon>
        <taxon>Actinomycetes</taxon>
        <taxon>Micrococcales</taxon>
        <taxon>Microbacteriaceae</taxon>
        <taxon>Leucobacter</taxon>
    </lineage>
</organism>
<evidence type="ECO:0000256" key="1">
    <source>
        <dbReference type="ARBA" id="ARBA00004651"/>
    </source>
</evidence>
<proteinExistence type="inferred from homology"/>
<dbReference type="PANTHER" id="PTHR22911">
    <property type="entry name" value="ACYL-MALONYL CONDENSING ENZYME-RELATED"/>
    <property type="match status" value="1"/>
</dbReference>
<dbReference type="EMBL" id="JAFIDA010000001">
    <property type="protein sequence ID" value="MBP1327341.1"/>
    <property type="molecule type" value="Genomic_DNA"/>
</dbReference>
<gene>
    <name evidence="10" type="ORF">JOF28_002573</name>
</gene>
<reference evidence="10" key="1">
    <citation type="submission" date="2021-02" db="EMBL/GenBank/DDBJ databases">
        <title>Sequencing the genomes of 1000 actinobacteria strains.</title>
        <authorList>
            <person name="Klenk H.-P."/>
        </authorList>
    </citation>
    <scope>NUCLEOTIDE SEQUENCE</scope>
    <source>
        <strain evidence="10">DSM 22850</strain>
    </source>
</reference>
<evidence type="ECO:0000313" key="10">
    <source>
        <dbReference type="EMBL" id="MBP1327341.1"/>
    </source>
</evidence>
<dbReference type="InterPro" id="IPR037185">
    <property type="entry name" value="EmrE-like"/>
</dbReference>
<comment type="caution">
    <text evidence="10">The sequence shown here is derived from an EMBL/GenBank/DDBJ whole genome shotgun (WGS) entry which is preliminary data.</text>
</comment>
<feature type="transmembrane region" description="Helical" evidence="8">
    <location>
        <begin position="101"/>
        <end position="120"/>
    </location>
</feature>
<evidence type="ECO:0000313" key="11">
    <source>
        <dbReference type="Proteomes" id="UP000675163"/>
    </source>
</evidence>
<evidence type="ECO:0000256" key="4">
    <source>
        <dbReference type="ARBA" id="ARBA00022475"/>
    </source>
</evidence>
<keyword evidence="4" id="KW-1003">Cell membrane</keyword>
<dbReference type="InterPro" id="IPR000620">
    <property type="entry name" value="EamA_dom"/>
</dbReference>
<evidence type="ECO:0000256" key="8">
    <source>
        <dbReference type="SAM" id="Phobius"/>
    </source>
</evidence>